<feature type="compositionally biased region" description="Basic residues" evidence="1">
    <location>
        <begin position="34"/>
        <end position="44"/>
    </location>
</feature>
<protein>
    <recommendedName>
        <fullName evidence="4">Prolactin receptor</fullName>
    </recommendedName>
</protein>
<accession>A0ABD0QF10</accession>
<evidence type="ECO:0000313" key="2">
    <source>
        <dbReference type="EMBL" id="KAL0183586.1"/>
    </source>
</evidence>
<sequence>EDRVCDHTAAAGVPELPAEQLPWTQAHGSNIKKIPSKQKQKRDGRKSIDLGPPELQDDTLEE</sequence>
<feature type="non-terminal residue" evidence="2">
    <location>
        <position position="1"/>
    </location>
</feature>
<evidence type="ECO:0008006" key="4">
    <source>
        <dbReference type="Google" id="ProtNLM"/>
    </source>
</evidence>
<gene>
    <name evidence="2" type="ORF">M9458_019282</name>
</gene>
<proteinExistence type="predicted"/>
<dbReference type="AlphaFoldDB" id="A0ABD0QF10"/>
<evidence type="ECO:0000256" key="1">
    <source>
        <dbReference type="SAM" id="MobiDB-lite"/>
    </source>
</evidence>
<dbReference type="EMBL" id="JAMKFB020000009">
    <property type="protein sequence ID" value="KAL0183586.1"/>
    <property type="molecule type" value="Genomic_DNA"/>
</dbReference>
<feature type="region of interest" description="Disordered" evidence="1">
    <location>
        <begin position="1"/>
        <end position="62"/>
    </location>
</feature>
<reference evidence="2 3" key="1">
    <citation type="submission" date="2024-05" db="EMBL/GenBank/DDBJ databases">
        <title>Genome sequencing and assembly of Indian major carp, Cirrhinus mrigala (Hamilton, 1822).</title>
        <authorList>
            <person name="Mohindra V."/>
            <person name="Chowdhury L.M."/>
            <person name="Lal K."/>
            <person name="Jena J.K."/>
        </authorList>
    </citation>
    <scope>NUCLEOTIDE SEQUENCE [LARGE SCALE GENOMIC DNA]</scope>
    <source>
        <strain evidence="2">CM1030</strain>
        <tissue evidence="2">Blood</tissue>
    </source>
</reference>
<organism evidence="2 3">
    <name type="scientific">Cirrhinus mrigala</name>
    <name type="common">Mrigala</name>
    <dbReference type="NCBI Taxonomy" id="683832"/>
    <lineage>
        <taxon>Eukaryota</taxon>
        <taxon>Metazoa</taxon>
        <taxon>Chordata</taxon>
        <taxon>Craniata</taxon>
        <taxon>Vertebrata</taxon>
        <taxon>Euteleostomi</taxon>
        <taxon>Actinopterygii</taxon>
        <taxon>Neopterygii</taxon>
        <taxon>Teleostei</taxon>
        <taxon>Ostariophysi</taxon>
        <taxon>Cypriniformes</taxon>
        <taxon>Cyprinidae</taxon>
        <taxon>Labeoninae</taxon>
        <taxon>Labeonini</taxon>
        <taxon>Cirrhinus</taxon>
    </lineage>
</organism>
<feature type="non-terminal residue" evidence="2">
    <location>
        <position position="62"/>
    </location>
</feature>
<evidence type="ECO:0000313" key="3">
    <source>
        <dbReference type="Proteomes" id="UP001529510"/>
    </source>
</evidence>
<dbReference type="Proteomes" id="UP001529510">
    <property type="component" value="Unassembled WGS sequence"/>
</dbReference>
<keyword evidence="3" id="KW-1185">Reference proteome</keyword>
<name>A0ABD0QF10_CIRMR</name>
<comment type="caution">
    <text evidence="2">The sequence shown here is derived from an EMBL/GenBank/DDBJ whole genome shotgun (WGS) entry which is preliminary data.</text>
</comment>